<protein>
    <submittedName>
        <fullName evidence="3">Uncharacterized protein</fullName>
    </submittedName>
</protein>
<dbReference type="Proteomes" id="UP000887566">
    <property type="component" value="Unplaced"/>
</dbReference>
<dbReference type="AlphaFoldDB" id="A0A914UIH4"/>
<accession>A0A914UIH4</accession>
<keyword evidence="2" id="KW-1185">Reference proteome</keyword>
<reference evidence="3" key="1">
    <citation type="submission" date="2022-11" db="UniProtKB">
        <authorList>
            <consortium name="WormBaseParasite"/>
        </authorList>
    </citation>
    <scope>IDENTIFICATION</scope>
</reference>
<name>A0A914UIH4_9BILA</name>
<evidence type="ECO:0000256" key="1">
    <source>
        <dbReference type="SAM" id="MobiDB-lite"/>
    </source>
</evidence>
<evidence type="ECO:0000313" key="2">
    <source>
        <dbReference type="Proteomes" id="UP000887566"/>
    </source>
</evidence>
<evidence type="ECO:0000313" key="3">
    <source>
        <dbReference type="WBParaSite" id="PSAMB.scaffold10306size4177.g33205.t1"/>
    </source>
</evidence>
<feature type="region of interest" description="Disordered" evidence="1">
    <location>
        <begin position="1"/>
        <end position="32"/>
    </location>
</feature>
<organism evidence="2 3">
    <name type="scientific">Plectus sambesii</name>
    <dbReference type="NCBI Taxonomy" id="2011161"/>
    <lineage>
        <taxon>Eukaryota</taxon>
        <taxon>Metazoa</taxon>
        <taxon>Ecdysozoa</taxon>
        <taxon>Nematoda</taxon>
        <taxon>Chromadorea</taxon>
        <taxon>Plectida</taxon>
        <taxon>Plectina</taxon>
        <taxon>Plectoidea</taxon>
        <taxon>Plectidae</taxon>
        <taxon>Plectus</taxon>
    </lineage>
</organism>
<dbReference type="WBParaSite" id="PSAMB.scaffold10306size4177.g33205.t1">
    <property type="protein sequence ID" value="PSAMB.scaffold10306size4177.g33205.t1"/>
    <property type="gene ID" value="PSAMB.scaffold10306size4177.g33205"/>
</dbReference>
<sequence>MHTGGASGQQSTSLMQSAPEAAGGRSAHSNAHSMPQLKLGSEAALSAEEFDAGFEMENILRKFDKLPKDKTYKLKKLLPPALVGELDDCRSQFAMIDMQDIVNNYMPTVLPDSAIKKIRSAIDNSNGAYELCESLKRSSILALLTFLKGLESTNQDHYFHSFCTKVFCNELKSILDNALRC</sequence>
<proteinExistence type="predicted"/>